<dbReference type="RefSeq" id="WP_345043461.1">
    <property type="nucleotide sequence ID" value="NZ_BAABED010000001.1"/>
</dbReference>
<accession>A0ABV5UPE6</accession>
<protein>
    <submittedName>
        <fullName evidence="1">Uncharacterized protein</fullName>
    </submittedName>
</protein>
<dbReference type="Proteomes" id="UP001589536">
    <property type="component" value="Unassembled WGS sequence"/>
</dbReference>
<organism evidence="1 2">
    <name type="scientific">Arthrobacter methylotrophus</name>
    <dbReference type="NCBI Taxonomy" id="121291"/>
    <lineage>
        <taxon>Bacteria</taxon>
        <taxon>Bacillati</taxon>
        <taxon>Actinomycetota</taxon>
        <taxon>Actinomycetes</taxon>
        <taxon>Micrococcales</taxon>
        <taxon>Micrococcaceae</taxon>
        <taxon>Arthrobacter</taxon>
    </lineage>
</organism>
<gene>
    <name evidence="1" type="ORF">ACFFPI_08130</name>
</gene>
<name>A0ABV5UPE6_9MICC</name>
<dbReference type="EMBL" id="JBHMBH010000019">
    <property type="protein sequence ID" value="MFB9714125.1"/>
    <property type="molecule type" value="Genomic_DNA"/>
</dbReference>
<reference evidence="1 2" key="1">
    <citation type="submission" date="2024-09" db="EMBL/GenBank/DDBJ databases">
        <authorList>
            <person name="Sun Q."/>
            <person name="Mori K."/>
        </authorList>
    </citation>
    <scope>NUCLEOTIDE SEQUENCE [LARGE SCALE GENOMIC DNA]</scope>
    <source>
        <strain evidence="1 2">JCM 13519</strain>
    </source>
</reference>
<proteinExistence type="predicted"/>
<sequence>MACSSCIQRAESTRKLAIEASVLERTGTLQIIDALSKGGLTEHGFGYYRSLGVAFKTGSPWDEAMNLYRDYPIRAKNTRYYLWVRITTMFGSKVKRHDIGSVPGIPISIHDSEGYTRGRGRILASGKLLKDVPSFSTNKLLLTSESNSGWTGSGVGFGLVGALMAVSEHRKVIDRYAQEHSSLVYSEEESKAFLVPMFSQWKLHATGIDIPDDIKVLKG</sequence>
<evidence type="ECO:0000313" key="2">
    <source>
        <dbReference type="Proteomes" id="UP001589536"/>
    </source>
</evidence>
<evidence type="ECO:0000313" key="1">
    <source>
        <dbReference type="EMBL" id="MFB9714125.1"/>
    </source>
</evidence>
<keyword evidence="2" id="KW-1185">Reference proteome</keyword>
<comment type="caution">
    <text evidence="1">The sequence shown here is derived from an EMBL/GenBank/DDBJ whole genome shotgun (WGS) entry which is preliminary data.</text>
</comment>